<evidence type="ECO:0000313" key="3">
    <source>
        <dbReference type="Proteomes" id="UP000799776"/>
    </source>
</evidence>
<comment type="caution">
    <text evidence="2">The sequence shown here is derived from an EMBL/GenBank/DDBJ whole genome shotgun (WGS) entry which is preliminary data.</text>
</comment>
<protein>
    <recommendedName>
        <fullName evidence="4">Transcription factor Iwr1 domain-containing protein</fullName>
    </recommendedName>
</protein>
<organism evidence="2 3">
    <name type="scientific">Saccharata proteae CBS 121410</name>
    <dbReference type="NCBI Taxonomy" id="1314787"/>
    <lineage>
        <taxon>Eukaryota</taxon>
        <taxon>Fungi</taxon>
        <taxon>Dikarya</taxon>
        <taxon>Ascomycota</taxon>
        <taxon>Pezizomycotina</taxon>
        <taxon>Dothideomycetes</taxon>
        <taxon>Dothideomycetes incertae sedis</taxon>
        <taxon>Botryosphaeriales</taxon>
        <taxon>Saccharataceae</taxon>
        <taxon>Saccharata</taxon>
    </lineage>
</organism>
<feature type="compositionally biased region" description="Acidic residues" evidence="1">
    <location>
        <begin position="154"/>
        <end position="165"/>
    </location>
</feature>
<feature type="region of interest" description="Disordered" evidence="1">
    <location>
        <begin position="99"/>
        <end position="212"/>
    </location>
</feature>
<accession>A0A9P4HW00</accession>
<dbReference type="Proteomes" id="UP000799776">
    <property type="component" value="Unassembled WGS sequence"/>
</dbReference>
<dbReference type="EMBL" id="ML978719">
    <property type="protein sequence ID" value="KAF2087783.1"/>
    <property type="molecule type" value="Genomic_DNA"/>
</dbReference>
<keyword evidence="3" id="KW-1185">Reference proteome</keyword>
<feature type="compositionally biased region" description="Basic and acidic residues" evidence="1">
    <location>
        <begin position="1"/>
        <end position="14"/>
    </location>
</feature>
<feature type="compositionally biased region" description="Acidic residues" evidence="1">
    <location>
        <begin position="99"/>
        <end position="112"/>
    </location>
</feature>
<feature type="compositionally biased region" description="Acidic residues" evidence="1">
    <location>
        <begin position="200"/>
        <end position="212"/>
    </location>
</feature>
<evidence type="ECO:0000313" key="2">
    <source>
        <dbReference type="EMBL" id="KAF2087783.1"/>
    </source>
</evidence>
<name>A0A9P4HW00_9PEZI</name>
<feature type="compositionally biased region" description="Acidic residues" evidence="1">
    <location>
        <begin position="126"/>
        <end position="143"/>
    </location>
</feature>
<proteinExistence type="predicted"/>
<sequence length="253" mass="28665">MDSREALHAREAVKQSRASSALITCDPHARMRNTHPILRERKTEPEPVLVEYITTNDSEYLQGLPVLKGYIKTGDIHRWQEQAMLQELPACWIAEIFEDRDDEDDDNRDDDEAAGRSDEAGVGSANDEEDDDDMDAVSDDEADNGSYIDYHHDDDDEDGGEDEGAVSDNGADSGSYINDYYEHDDEDGFHSDEANGGSADDQDEDEDSCIDDESWTVLSLSRTSSRRTANWVDCHFNIQYEDNDFCYTDEEYE</sequence>
<gene>
    <name evidence="2" type="ORF">K490DRAFT_56866</name>
</gene>
<reference evidence="2" key="1">
    <citation type="journal article" date="2020" name="Stud. Mycol.">
        <title>101 Dothideomycetes genomes: a test case for predicting lifestyles and emergence of pathogens.</title>
        <authorList>
            <person name="Haridas S."/>
            <person name="Albert R."/>
            <person name="Binder M."/>
            <person name="Bloem J."/>
            <person name="Labutti K."/>
            <person name="Salamov A."/>
            <person name="Andreopoulos B."/>
            <person name="Baker S."/>
            <person name="Barry K."/>
            <person name="Bills G."/>
            <person name="Bluhm B."/>
            <person name="Cannon C."/>
            <person name="Castanera R."/>
            <person name="Culley D."/>
            <person name="Daum C."/>
            <person name="Ezra D."/>
            <person name="Gonzalez J."/>
            <person name="Henrissat B."/>
            <person name="Kuo A."/>
            <person name="Liang C."/>
            <person name="Lipzen A."/>
            <person name="Lutzoni F."/>
            <person name="Magnuson J."/>
            <person name="Mondo S."/>
            <person name="Nolan M."/>
            <person name="Ohm R."/>
            <person name="Pangilinan J."/>
            <person name="Park H.-J."/>
            <person name="Ramirez L."/>
            <person name="Alfaro M."/>
            <person name="Sun H."/>
            <person name="Tritt A."/>
            <person name="Yoshinaga Y."/>
            <person name="Zwiers L.-H."/>
            <person name="Turgeon B."/>
            <person name="Goodwin S."/>
            <person name="Spatafora J."/>
            <person name="Crous P."/>
            <person name="Grigoriev I."/>
        </authorList>
    </citation>
    <scope>NUCLEOTIDE SEQUENCE</scope>
    <source>
        <strain evidence="2">CBS 121410</strain>
    </source>
</reference>
<dbReference type="AlphaFoldDB" id="A0A9P4HW00"/>
<evidence type="ECO:0008006" key="4">
    <source>
        <dbReference type="Google" id="ProtNLM"/>
    </source>
</evidence>
<evidence type="ECO:0000256" key="1">
    <source>
        <dbReference type="SAM" id="MobiDB-lite"/>
    </source>
</evidence>
<feature type="region of interest" description="Disordered" evidence="1">
    <location>
        <begin position="1"/>
        <end position="20"/>
    </location>
</feature>